<keyword evidence="4 11" id="KW-0812">Transmembrane</keyword>
<dbReference type="eggNOG" id="KOG3236">
    <property type="taxonomic scope" value="Eukaryota"/>
</dbReference>
<dbReference type="OMA" id="NEFANCR"/>
<reference evidence="14" key="1">
    <citation type="submission" date="2013-06" db="EMBL/GenBank/DDBJ databases">
        <authorList>
            <person name="Zhao Q."/>
        </authorList>
    </citation>
    <scope>NUCLEOTIDE SEQUENCE</scope>
    <source>
        <strain evidence="14">cv. W1943</strain>
    </source>
</reference>
<dbReference type="GO" id="GO:0005886">
    <property type="term" value="C:plasma membrane"/>
    <property type="evidence" value="ECO:0007669"/>
    <property type="project" value="UniProtKB-SubCell"/>
</dbReference>
<dbReference type="InterPro" id="IPR019164">
    <property type="entry name" value="TMEM147"/>
</dbReference>
<keyword evidence="3" id="KW-1003">Cell membrane</keyword>
<comment type="similarity">
    <text evidence="8">Belongs to the TMEM147 family.</text>
</comment>
<dbReference type="HOGENOM" id="CLU_069243_0_0_1"/>
<dbReference type="EnsemblPlants" id="ORUFI03G36770.1">
    <property type="protein sequence ID" value="ORUFI03G36770.1"/>
    <property type="gene ID" value="ORUFI03G36770"/>
</dbReference>
<dbReference type="GO" id="GO:0005789">
    <property type="term" value="C:endoplasmic reticulum membrane"/>
    <property type="evidence" value="ECO:0007669"/>
    <property type="project" value="UniProtKB-SubCell"/>
</dbReference>
<sequence>MAAYTSKIFALFALIALSASATTAITTMQYFPPTLAMGTMDPCRQYMMQTLGMGSSTAMFMSQPMALLQQQCCMQLQGMMPQCHCGTSCQMMQSMQQVICAGLGQQQMMKMAMQMPYMSEYDTIGTCVKAAVVYLGTALVKLVCLATLLKVPENDSFDPYQELMKIFIGFIDVAGLYFALTQLTHRNISQNHKFQAVGLGWAFADSVLHRLAPLWIGARGLEFTWEYIFQGLEANANLLLEEIIRVADSKGGWLRAVLLTGHGFHQLAAVLSLSETNVRNEFANCRRFTLLRWLLLYFHRIRMRLFSLDTIFSGGSIIELII</sequence>
<feature type="signal peptide" evidence="12">
    <location>
        <begin position="1"/>
        <end position="24"/>
    </location>
</feature>
<keyword evidence="6 11" id="KW-1133">Transmembrane helix</keyword>
<dbReference type="Gramene" id="ORUFI03G36770.1">
    <property type="protein sequence ID" value="ORUFI03G36770.1"/>
    <property type="gene ID" value="ORUFI03G36770"/>
</dbReference>
<dbReference type="AlphaFoldDB" id="A0A0E0P1R3"/>
<feature type="transmembrane region" description="Helical" evidence="11">
    <location>
        <begin position="131"/>
        <end position="151"/>
    </location>
</feature>
<evidence type="ECO:0000313" key="13">
    <source>
        <dbReference type="EnsemblPlants" id="ORUFI03G36770.1"/>
    </source>
</evidence>
<dbReference type="CDD" id="cd00261">
    <property type="entry name" value="AAI_SS"/>
    <property type="match status" value="1"/>
</dbReference>
<dbReference type="Proteomes" id="UP000008022">
    <property type="component" value="Unassembled WGS sequence"/>
</dbReference>
<dbReference type="PANTHER" id="PTHR12869:SF0">
    <property type="entry name" value="BOS COMPLEX SUBUNIT TMEM147"/>
    <property type="match status" value="1"/>
</dbReference>
<evidence type="ECO:0000256" key="8">
    <source>
        <dbReference type="ARBA" id="ARBA00034739"/>
    </source>
</evidence>
<comment type="subcellular location">
    <subcellularLocation>
        <location evidence="2">Cell membrane</location>
        <topology evidence="2">Multi-pass membrane protein</topology>
    </subcellularLocation>
    <subcellularLocation>
        <location evidence="1">Endoplasmic reticulum membrane</location>
        <topology evidence="1">Multi-pass membrane protein</topology>
    </subcellularLocation>
</comment>
<evidence type="ECO:0000256" key="10">
    <source>
        <dbReference type="ARBA" id="ARBA00034899"/>
    </source>
</evidence>
<keyword evidence="5" id="KW-0256">Endoplasmic reticulum</keyword>
<feature type="chain" id="PRO_5002369771" description="BOS complex subunit TMEM147" evidence="12">
    <location>
        <begin position="25"/>
        <end position="322"/>
    </location>
</feature>
<keyword evidence="12" id="KW-0732">Signal</keyword>
<evidence type="ECO:0000256" key="9">
    <source>
        <dbReference type="ARBA" id="ARBA00034846"/>
    </source>
</evidence>
<evidence type="ECO:0000313" key="14">
    <source>
        <dbReference type="Proteomes" id="UP000008022"/>
    </source>
</evidence>
<evidence type="ECO:0000256" key="11">
    <source>
        <dbReference type="SAM" id="Phobius"/>
    </source>
</evidence>
<dbReference type="Pfam" id="PF09767">
    <property type="entry name" value="DUF2053"/>
    <property type="match status" value="1"/>
</dbReference>
<evidence type="ECO:0000256" key="6">
    <source>
        <dbReference type="ARBA" id="ARBA00022989"/>
    </source>
</evidence>
<proteinExistence type="inferred from homology"/>
<evidence type="ECO:0000256" key="1">
    <source>
        <dbReference type="ARBA" id="ARBA00004477"/>
    </source>
</evidence>
<evidence type="ECO:0000256" key="12">
    <source>
        <dbReference type="SAM" id="SignalP"/>
    </source>
</evidence>
<feature type="transmembrane region" description="Helical" evidence="11">
    <location>
        <begin position="163"/>
        <end position="180"/>
    </location>
</feature>
<keyword evidence="14" id="KW-1185">Reference proteome</keyword>
<accession>A0A0E0P1R3</accession>
<name>A0A0E0P1R3_ORYRU</name>
<dbReference type="SUPFAM" id="SSF47699">
    <property type="entry name" value="Bifunctional inhibitor/lipid-transfer protein/seed storage 2S albumin"/>
    <property type="match status" value="1"/>
</dbReference>
<keyword evidence="7 11" id="KW-0472">Membrane</keyword>
<evidence type="ECO:0000256" key="5">
    <source>
        <dbReference type="ARBA" id="ARBA00022824"/>
    </source>
</evidence>
<protein>
    <recommendedName>
        <fullName evidence="9">BOS complex subunit TMEM147</fullName>
    </recommendedName>
    <alternativeName>
        <fullName evidence="10">Transmembrane protein 147</fullName>
    </alternativeName>
</protein>
<reference evidence="13" key="2">
    <citation type="submission" date="2015-06" db="UniProtKB">
        <authorList>
            <consortium name="EnsemblPlants"/>
        </authorList>
    </citation>
    <scope>IDENTIFICATION</scope>
</reference>
<dbReference type="PANTHER" id="PTHR12869">
    <property type="entry name" value="SMALL SEVEN TRANSMEMBRANE DOMAIN-CONTAINING PROTEIN"/>
    <property type="match status" value="1"/>
</dbReference>
<evidence type="ECO:0000256" key="4">
    <source>
        <dbReference type="ARBA" id="ARBA00022692"/>
    </source>
</evidence>
<dbReference type="InterPro" id="IPR036312">
    <property type="entry name" value="Bifun_inhib/LTP/seed_sf"/>
</dbReference>
<evidence type="ECO:0000256" key="3">
    <source>
        <dbReference type="ARBA" id="ARBA00022475"/>
    </source>
</evidence>
<dbReference type="Gene3D" id="1.10.110.10">
    <property type="entry name" value="Plant lipid-transfer and hydrophobic proteins"/>
    <property type="match status" value="1"/>
</dbReference>
<evidence type="ECO:0000256" key="2">
    <source>
        <dbReference type="ARBA" id="ARBA00004651"/>
    </source>
</evidence>
<dbReference type="STRING" id="4529.A0A0E0P1R3"/>
<organism evidence="13 14">
    <name type="scientific">Oryza rufipogon</name>
    <name type="common">Brownbeard rice</name>
    <name type="synonym">Asian wild rice</name>
    <dbReference type="NCBI Taxonomy" id="4529"/>
    <lineage>
        <taxon>Eukaryota</taxon>
        <taxon>Viridiplantae</taxon>
        <taxon>Streptophyta</taxon>
        <taxon>Embryophyta</taxon>
        <taxon>Tracheophyta</taxon>
        <taxon>Spermatophyta</taxon>
        <taxon>Magnoliopsida</taxon>
        <taxon>Liliopsida</taxon>
        <taxon>Poales</taxon>
        <taxon>Poaceae</taxon>
        <taxon>BOP clade</taxon>
        <taxon>Oryzoideae</taxon>
        <taxon>Oryzeae</taxon>
        <taxon>Oryzinae</taxon>
        <taxon>Oryza</taxon>
    </lineage>
</organism>
<evidence type="ECO:0000256" key="7">
    <source>
        <dbReference type="ARBA" id="ARBA00023136"/>
    </source>
</evidence>